<comment type="caution">
    <text evidence="1">The sequence shown here is derived from an EMBL/GenBank/DDBJ whole genome shotgun (WGS) entry which is preliminary data.</text>
</comment>
<dbReference type="Gene3D" id="3.90.550.10">
    <property type="entry name" value="Spore Coat Polysaccharide Biosynthesis Protein SpsA, Chain A"/>
    <property type="match status" value="1"/>
</dbReference>
<protein>
    <recommendedName>
        <fullName evidence="3">Glycosyltransferase (GlcNAc)</fullName>
    </recommendedName>
</protein>
<evidence type="ECO:0000313" key="2">
    <source>
        <dbReference type="Proteomes" id="UP000487350"/>
    </source>
</evidence>
<evidence type="ECO:0008006" key="3">
    <source>
        <dbReference type="Google" id="ProtNLM"/>
    </source>
</evidence>
<proteinExistence type="predicted"/>
<dbReference type="OrthoDB" id="8738370at2"/>
<dbReference type="Pfam" id="PF11397">
    <property type="entry name" value="GlcNAc"/>
    <property type="match status" value="1"/>
</dbReference>
<gene>
    <name evidence="1" type="ORF">GHT07_15590</name>
</gene>
<dbReference type="PANTHER" id="PTHR34496:SF10">
    <property type="entry name" value="GLCNAC TRANSFERASE"/>
    <property type="match status" value="1"/>
</dbReference>
<evidence type="ECO:0000313" key="1">
    <source>
        <dbReference type="EMBL" id="MRD48712.1"/>
    </source>
</evidence>
<dbReference type="InterPro" id="IPR021067">
    <property type="entry name" value="Glycosyltransferase"/>
</dbReference>
<dbReference type="RefSeq" id="WP_153586035.1">
    <property type="nucleotide sequence ID" value="NZ_WJBU01000015.1"/>
</dbReference>
<dbReference type="AlphaFoldDB" id="A0A844B6A8"/>
<reference evidence="1 2" key="1">
    <citation type="submission" date="2019-11" db="EMBL/GenBank/DDBJ databases">
        <title>Caenimonas koreensis gen. nov., sp. nov., isolated from activated sludge.</title>
        <authorList>
            <person name="Seung H.R."/>
        </authorList>
    </citation>
    <scope>NUCLEOTIDE SEQUENCE [LARGE SCALE GENOMIC DNA]</scope>
    <source>
        <strain evidence="1 2">EMB320</strain>
    </source>
</reference>
<dbReference type="Proteomes" id="UP000487350">
    <property type="component" value="Unassembled WGS sequence"/>
</dbReference>
<keyword evidence="2" id="KW-1185">Reference proteome</keyword>
<dbReference type="PANTHER" id="PTHR34496">
    <property type="entry name" value="GLCNAC TRANSFERASE-RELATED"/>
    <property type="match status" value="1"/>
</dbReference>
<organism evidence="1 2">
    <name type="scientific">Caenimonas koreensis DSM 17982</name>
    <dbReference type="NCBI Taxonomy" id="1121255"/>
    <lineage>
        <taxon>Bacteria</taxon>
        <taxon>Pseudomonadati</taxon>
        <taxon>Pseudomonadota</taxon>
        <taxon>Betaproteobacteria</taxon>
        <taxon>Burkholderiales</taxon>
        <taxon>Comamonadaceae</taxon>
        <taxon>Caenimonas</taxon>
    </lineage>
</organism>
<sequence>MSVFISIAAYSDPVLPFTVQRAVRTARWPAKLHFGVVDQSPAPPPGASAPSAGLARMSYVRIDPVYARGPCWARAIAMSLYDGEDWFFQIDSHMDFDEHWDEKLIEEATALMRGRTGIVISSYPNPFIFEESGPVPKPTTTKVLAHVVKPNAEFEAGHPVLGFEAHPLDADEPVPGMHLGAGCLFAPGHLVHAVPYDPWFYFHGEEQAITMRLYTHGWDIFHMPGLPVYHLYNSPGSGGPPRPMHWDAKENEQRPQQWWKLEERSRQRLADLLAGKDLGIYSLGKQRSLADFAAFSGIDYVSRTISELARRPQRTRP</sequence>
<dbReference type="EMBL" id="WJBU01000015">
    <property type="protein sequence ID" value="MRD48712.1"/>
    <property type="molecule type" value="Genomic_DNA"/>
</dbReference>
<accession>A0A844B6A8</accession>
<dbReference type="InterPro" id="IPR029044">
    <property type="entry name" value="Nucleotide-diphossugar_trans"/>
</dbReference>
<name>A0A844B6A8_9BURK</name>
<dbReference type="SUPFAM" id="SSF53448">
    <property type="entry name" value="Nucleotide-diphospho-sugar transferases"/>
    <property type="match status" value="1"/>
</dbReference>